<dbReference type="VEuPathDB" id="FungiDB:TRICI_001056"/>
<proteinExistence type="predicted"/>
<evidence type="ECO:0000313" key="2">
    <source>
        <dbReference type="EMBL" id="KAA8916801.1"/>
    </source>
</evidence>
<organism evidence="2 3">
    <name type="scientific">Trichomonascus ciferrii</name>
    <dbReference type="NCBI Taxonomy" id="44093"/>
    <lineage>
        <taxon>Eukaryota</taxon>
        <taxon>Fungi</taxon>
        <taxon>Dikarya</taxon>
        <taxon>Ascomycota</taxon>
        <taxon>Saccharomycotina</taxon>
        <taxon>Dipodascomycetes</taxon>
        <taxon>Dipodascales</taxon>
        <taxon>Trichomonascaceae</taxon>
        <taxon>Trichomonascus</taxon>
        <taxon>Trichomonascus ciferrii complex</taxon>
    </lineage>
</organism>
<dbReference type="Pfam" id="PF02399">
    <property type="entry name" value="Herpes_ori_bp"/>
    <property type="match status" value="1"/>
</dbReference>
<dbReference type="GO" id="GO:0006260">
    <property type="term" value="P:DNA replication"/>
    <property type="evidence" value="ECO:0007669"/>
    <property type="project" value="InterPro"/>
</dbReference>
<name>A0A642VAE7_9ASCO</name>
<dbReference type="GO" id="GO:0005524">
    <property type="term" value="F:ATP binding"/>
    <property type="evidence" value="ECO:0007669"/>
    <property type="project" value="InterPro"/>
</dbReference>
<feature type="domain" description="Replication origin-binding protein" evidence="1">
    <location>
        <begin position="141"/>
        <end position="232"/>
    </location>
</feature>
<accession>A0A642VAE7</accession>
<dbReference type="EMBL" id="SWFS01000081">
    <property type="protein sequence ID" value="KAA8916801.1"/>
    <property type="molecule type" value="Genomic_DNA"/>
</dbReference>
<dbReference type="InterPro" id="IPR003450">
    <property type="entry name" value="Replication_origin-bd"/>
</dbReference>
<dbReference type="Proteomes" id="UP000761534">
    <property type="component" value="Unassembled WGS sequence"/>
</dbReference>
<keyword evidence="3" id="KW-1185">Reference proteome</keyword>
<comment type="caution">
    <text evidence="2">The sequence shown here is derived from an EMBL/GenBank/DDBJ whole genome shotgun (WGS) entry which is preliminary data.</text>
</comment>
<dbReference type="AlphaFoldDB" id="A0A642VAE7"/>
<evidence type="ECO:0000259" key="1">
    <source>
        <dbReference type="Pfam" id="PF02399"/>
    </source>
</evidence>
<evidence type="ECO:0000313" key="3">
    <source>
        <dbReference type="Proteomes" id="UP000761534"/>
    </source>
</evidence>
<protein>
    <recommendedName>
        <fullName evidence="1">Replication origin-binding protein domain-containing protein</fullName>
    </recommendedName>
</protein>
<gene>
    <name evidence="2" type="ORF">TRICI_001056</name>
</gene>
<reference evidence="2" key="1">
    <citation type="journal article" date="2019" name="G3 (Bethesda)">
        <title>Genome Assemblies of Two Rare Opportunistic Yeast Pathogens: Diutina rugosa (syn. Candida rugosa) and Trichomonascus ciferrii (syn. Candida ciferrii).</title>
        <authorList>
            <person name="Mixao V."/>
            <person name="Saus E."/>
            <person name="Hansen A.P."/>
            <person name="Lass-Florl C."/>
            <person name="Gabaldon T."/>
        </authorList>
    </citation>
    <scope>NUCLEOTIDE SEQUENCE</scope>
    <source>
        <strain evidence="2">CBS 4856</strain>
    </source>
</reference>
<sequence>MTRQDRWKLSESSALFEVEGSEENGQFVACPVCGQRAMVRDADRGCVVECGDCGIEVFVEKTEDCLKSDVFEQAPGARTMFVVDGPIGCGKTRCIERVVAVDEVRPSVLWITLNDNLARYYASRNGLNCNLDPGFWDGAENLERACISMESLWIFRSNHMHRIWDTVVIDDCMFIMDNLFSPALSDNLGDITRAMSEAIRASTRSIVAGHAISQDCIDFFSEFSANMTIKQIKFIKPSHQQPAQCYYGEKGHHQLQSEILNFYDNNRTPFLIVANGPRLVEELYHWLYKSVQQRNTNNCSKIKLISEYLTSDPHWTEAFLCNPNDPAILQYCDVLVIDPSMKAGYSFGPHFTTSFEFLASNKLPPVYQLHLTARLRNITYTHKFTWKELEN</sequence>
<dbReference type="GO" id="GO:0003688">
    <property type="term" value="F:DNA replication origin binding"/>
    <property type="evidence" value="ECO:0007669"/>
    <property type="project" value="InterPro"/>
</dbReference>